<reference evidence="3 4" key="1">
    <citation type="submission" date="2019-10" db="EMBL/GenBank/DDBJ databases">
        <authorList>
            <person name="Palmer J.M."/>
        </authorList>
    </citation>
    <scope>NUCLEOTIDE SEQUENCE [LARGE SCALE GENOMIC DNA]</scope>
    <source>
        <strain evidence="3 4">TWF718</strain>
    </source>
</reference>
<dbReference type="Pfam" id="PF13593">
    <property type="entry name" value="SBF_like"/>
    <property type="match status" value="1"/>
</dbReference>
<name>A0AAN8NUG5_9PEZI</name>
<organism evidence="3 4">
    <name type="scientific">Orbilia javanica</name>
    <dbReference type="NCBI Taxonomy" id="47235"/>
    <lineage>
        <taxon>Eukaryota</taxon>
        <taxon>Fungi</taxon>
        <taxon>Dikarya</taxon>
        <taxon>Ascomycota</taxon>
        <taxon>Pezizomycotina</taxon>
        <taxon>Orbiliomycetes</taxon>
        <taxon>Orbiliales</taxon>
        <taxon>Orbiliaceae</taxon>
        <taxon>Orbilia</taxon>
    </lineage>
</organism>
<sequence>MTEIETIQPNGLLPENLLGQSDGGKEKLKYQSREEPNDNVDRKAESKAIKATKKVIRWVLDKWLVIGIAVACVAGYFAPDVARPHGYIHSEWSIIYGAVAIIFLVSGLSIQTEKLLIHFSNWRLHFTVQGLSFLLIPTVFFCIVLLVAEFGDKAVFDRQILAGMIVTGCIPTTLSSNIIMTRLSGGDEAAALVSVTVGNLLGPFITPILITNVFWPTMDPSFNSVRPASDLQQLRSLYADVFKQIGLTVLLPLTMGQLIQGYIGFKTTSEWVKKLFLNRISTFCLTLLVWTAFSSCFATGSLQKMPKEFLVLVIFVNIGLYISFTSLCVLLSKARIPYPSFRWRERRFCINRLLVLDRGVFIAICFCAPAKTTGLGLPIVTAMWTRYPEEMKAKIQIPVVLYTIEQIFIAQALVWWFSRKKKAQEETGQREPGEDQPR</sequence>
<keyword evidence="4" id="KW-1185">Reference proteome</keyword>
<proteinExistence type="predicted"/>
<dbReference type="GO" id="GO:0005886">
    <property type="term" value="C:plasma membrane"/>
    <property type="evidence" value="ECO:0007669"/>
    <property type="project" value="TreeGrafter"/>
</dbReference>
<feature type="transmembrane region" description="Helical" evidence="2">
    <location>
        <begin position="160"/>
        <end position="179"/>
    </location>
</feature>
<protein>
    <recommendedName>
        <fullName evidence="5">Sodium bile acid cotransporter</fullName>
    </recommendedName>
</protein>
<dbReference type="EMBL" id="JAVHNR010000004">
    <property type="protein sequence ID" value="KAK6344572.1"/>
    <property type="molecule type" value="Genomic_DNA"/>
</dbReference>
<gene>
    <name evidence="3" type="ORF">TWF718_006532</name>
</gene>
<feature type="transmembrane region" description="Helical" evidence="2">
    <location>
        <begin position="124"/>
        <end position="148"/>
    </location>
</feature>
<keyword evidence="2" id="KW-0472">Membrane</keyword>
<evidence type="ECO:0008006" key="5">
    <source>
        <dbReference type="Google" id="ProtNLM"/>
    </source>
</evidence>
<keyword evidence="2" id="KW-0812">Transmembrane</keyword>
<comment type="caution">
    <text evidence="3">The sequence shown here is derived from an EMBL/GenBank/DDBJ whole genome shotgun (WGS) entry which is preliminary data.</text>
</comment>
<feature type="transmembrane region" description="Helical" evidence="2">
    <location>
        <begin position="395"/>
        <end position="417"/>
    </location>
</feature>
<feature type="transmembrane region" description="Helical" evidence="2">
    <location>
        <begin position="191"/>
        <end position="215"/>
    </location>
</feature>
<keyword evidence="2" id="KW-1133">Transmembrane helix</keyword>
<dbReference type="PANTHER" id="PTHR18640:SF5">
    <property type="entry name" value="SODIUM_BILE ACID COTRANSPORTER 7"/>
    <property type="match status" value="1"/>
</dbReference>
<dbReference type="PIRSF" id="PIRSF026166">
    <property type="entry name" value="UCP026166"/>
    <property type="match status" value="1"/>
</dbReference>
<dbReference type="Gene3D" id="1.20.1530.20">
    <property type="match status" value="1"/>
</dbReference>
<accession>A0AAN8NUG5</accession>
<dbReference type="InterPro" id="IPR038770">
    <property type="entry name" value="Na+/solute_symporter_sf"/>
</dbReference>
<evidence type="ECO:0000256" key="1">
    <source>
        <dbReference type="SAM" id="MobiDB-lite"/>
    </source>
</evidence>
<feature type="transmembrane region" description="Helical" evidence="2">
    <location>
        <begin position="63"/>
        <end position="82"/>
    </location>
</feature>
<evidence type="ECO:0000313" key="3">
    <source>
        <dbReference type="EMBL" id="KAK6344572.1"/>
    </source>
</evidence>
<evidence type="ECO:0000256" key="2">
    <source>
        <dbReference type="SAM" id="Phobius"/>
    </source>
</evidence>
<evidence type="ECO:0000313" key="4">
    <source>
        <dbReference type="Proteomes" id="UP001313282"/>
    </source>
</evidence>
<feature type="transmembrane region" description="Helical" evidence="2">
    <location>
        <begin position="94"/>
        <end position="112"/>
    </location>
</feature>
<dbReference type="AlphaFoldDB" id="A0AAN8NUG5"/>
<dbReference type="Proteomes" id="UP001313282">
    <property type="component" value="Unassembled WGS sequence"/>
</dbReference>
<feature type="region of interest" description="Disordered" evidence="1">
    <location>
        <begin position="1"/>
        <end position="23"/>
    </location>
</feature>
<dbReference type="InterPro" id="IPR016833">
    <property type="entry name" value="Put_Na-Bile_cotransptr"/>
</dbReference>
<feature type="transmembrane region" description="Helical" evidence="2">
    <location>
        <begin position="245"/>
        <end position="265"/>
    </location>
</feature>
<feature type="transmembrane region" description="Helical" evidence="2">
    <location>
        <begin position="309"/>
        <end position="332"/>
    </location>
</feature>
<dbReference type="PANTHER" id="PTHR18640">
    <property type="entry name" value="SOLUTE CARRIER FAMILY 10 MEMBER 7"/>
    <property type="match status" value="1"/>
</dbReference>
<feature type="transmembrane region" description="Helical" evidence="2">
    <location>
        <begin position="353"/>
        <end position="375"/>
    </location>
</feature>
<feature type="transmembrane region" description="Helical" evidence="2">
    <location>
        <begin position="277"/>
        <end position="303"/>
    </location>
</feature>